<dbReference type="OrthoDB" id="240546at2759"/>
<dbReference type="PANTHER" id="PTHR13056:SF0">
    <property type="entry name" value="VACUOLAR FUSION PROTEIN CCZ1 HOMOLOG-RELATED"/>
    <property type="match status" value="1"/>
</dbReference>
<dbReference type="InterPro" id="IPR013176">
    <property type="entry name" value="Ccz1"/>
</dbReference>
<feature type="compositionally biased region" description="Polar residues" evidence="1">
    <location>
        <begin position="81"/>
        <end position="94"/>
    </location>
</feature>
<feature type="region of interest" description="Disordered" evidence="1">
    <location>
        <begin position="931"/>
        <end position="953"/>
    </location>
</feature>
<feature type="compositionally biased region" description="Polar residues" evidence="1">
    <location>
        <begin position="442"/>
        <end position="463"/>
    </location>
</feature>
<dbReference type="GO" id="GO:0016192">
    <property type="term" value="P:vesicle-mediated transport"/>
    <property type="evidence" value="ECO:0007669"/>
    <property type="project" value="InterPro"/>
</dbReference>
<sequence>MPEIPSYFGLALLHFAIYAPELGISEGLEHRQLLYYVASVPPVFSDTKLSTDQTLSKNSAIVSKFSPAVQNQGTIPGPSLAPSTNDSSIDNPSLSKERSVSLETKLLHIGLAQALVNFSSLLKTNSFPISLSSKKSLSIVVNLEPGVWALLCVCLPRSVFQKQTQRFYIFSPNPSNPNNTPLDSDLKVTYHSDFSYSNYLEKFVLLQYEAYKLLHGKILLSQDIKAQSKLKISISKFFSKTIWSWEAKWSFNSLSSQEKTSHIYPPMSKSSSLQLPNNNNELSLIAALETLPRIPLSNLSSEILLDLWACFLNLYPSYVGLQKYTGGESSSGTNDVENIEPPFVDSKPHSPSSQLKPTGMLVLCRAKQLVWSSFLDSHVENPISKTKSRLGLDSKNSLITRALLSYAENAFFHEFESVPNSSHCNSTPSNTPSLDSQKIDTSKTQNTDSSTSQKITSVNLTESPNKDFSNPIFFHQSSSQSLASSSSSSTSLPENKIPLSLTEAFSSVVSALVEPSTESNTSNIPFLGDSNSLQNLKPSNPSFQSFNFSNPLNLTQHDPQSRIANSVNKKRQHQNPLLNLSKNIKFNESQNSSELLDPQFETLDPETSEKAIYYRIIWIRNDPLVENSPYIPTLLVSIKFNSLLFIFLLNAECLFSGNQSLSFTHLHRLDDPTLYYSAFSATKPSFFLDSELFCKSLCSLVNDFGKRICLVLESSTQSLILKINKNSIFSSFETPLVLFFDIYNSVATSNFFIKGGVLPYALEPLVFKSEPSLNNLPTAIPNLFSDFSLAYKLPSNISKDDPGPSDPVFTENIIPDTASTKSNTFAFLNFSSFKNIFSSGTQSIDSDNNMETGEDQQQNQSTLIKQNASGAEYSIRPENNNAQNACSPKQMDSASNINTRTEYSTNDPSIQKPWIQFPNFGNLIPFSLGKPQNYQNQDANSQKTKNTSSKSKSLDLSAIKNPNRFGTGFSPELESVILSVYNKLMSDISINEVYLMEPKLGGCISAMRKSLKSSTDSHVSSQFICVAFFSGNNINLNSIKVFMKQVHLSLSNNSP</sequence>
<comment type="caution">
    <text evidence="2">The sequence shown here is derived from an EMBL/GenBank/DDBJ whole genome shotgun (WGS) entry which is preliminary data.</text>
</comment>
<gene>
    <name evidence="2" type="ORF">BB560_002359</name>
</gene>
<protein>
    <recommendedName>
        <fullName evidence="4">CCZ1/INTU/HSP4 first Longin domain-containing protein</fullName>
    </recommendedName>
</protein>
<feature type="region of interest" description="Disordered" evidence="1">
    <location>
        <begin position="419"/>
        <end position="463"/>
    </location>
</feature>
<proteinExistence type="predicted"/>
<feature type="compositionally biased region" description="Low complexity" evidence="1">
    <location>
        <begin position="940"/>
        <end position="951"/>
    </location>
</feature>
<feature type="compositionally biased region" description="Polar residues" evidence="1">
    <location>
        <begin position="419"/>
        <end position="436"/>
    </location>
</feature>
<evidence type="ECO:0008006" key="4">
    <source>
        <dbReference type="Google" id="ProtNLM"/>
    </source>
</evidence>
<reference evidence="2 3" key="1">
    <citation type="journal article" date="2018" name="MBio">
        <title>Comparative Genomics Reveals the Core Gene Toolbox for the Fungus-Insect Symbiosis.</title>
        <authorList>
            <person name="Wang Y."/>
            <person name="Stata M."/>
            <person name="Wang W."/>
            <person name="Stajich J.E."/>
            <person name="White M.M."/>
            <person name="Moncalvo J.M."/>
        </authorList>
    </citation>
    <scope>NUCLEOTIDE SEQUENCE [LARGE SCALE GENOMIC DNA]</scope>
    <source>
        <strain evidence="2 3">SC-DP-2</strain>
    </source>
</reference>
<evidence type="ECO:0000256" key="1">
    <source>
        <dbReference type="SAM" id="MobiDB-lite"/>
    </source>
</evidence>
<name>A0A2T9ZF26_9FUNG</name>
<dbReference type="PANTHER" id="PTHR13056">
    <property type="entry name" value="VACUOLAR FUSION PROTEIN CCZ1 HOMOLOG-RELATED"/>
    <property type="match status" value="1"/>
</dbReference>
<dbReference type="GO" id="GO:0035658">
    <property type="term" value="C:Mon1-Ccz1 complex"/>
    <property type="evidence" value="ECO:0007669"/>
    <property type="project" value="InterPro"/>
</dbReference>
<dbReference type="AlphaFoldDB" id="A0A2T9ZF26"/>
<organism evidence="2 3">
    <name type="scientific">Smittium megazygosporum</name>
    <dbReference type="NCBI Taxonomy" id="133381"/>
    <lineage>
        <taxon>Eukaryota</taxon>
        <taxon>Fungi</taxon>
        <taxon>Fungi incertae sedis</taxon>
        <taxon>Zoopagomycota</taxon>
        <taxon>Kickxellomycotina</taxon>
        <taxon>Harpellomycetes</taxon>
        <taxon>Harpellales</taxon>
        <taxon>Legeriomycetaceae</taxon>
        <taxon>Smittium</taxon>
    </lineage>
</organism>
<evidence type="ECO:0000313" key="3">
    <source>
        <dbReference type="Proteomes" id="UP000245609"/>
    </source>
</evidence>
<accession>A0A2T9ZF26</accession>
<evidence type="ECO:0000313" key="2">
    <source>
        <dbReference type="EMBL" id="PVV03175.1"/>
    </source>
</evidence>
<keyword evidence="3" id="KW-1185">Reference proteome</keyword>
<dbReference type="STRING" id="133381.A0A2T9ZF26"/>
<feature type="region of interest" description="Disordered" evidence="1">
    <location>
        <begin position="74"/>
        <end position="94"/>
    </location>
</feature>
<dbReference type="EMBL" id="MBFS01000268">
    <property type="protein sequence ID" value="PVV03175.1"/>
    <property type="molecule type" value="Genomic_DNA"/>
</dbReference>
<dbReference type="Proteomes" id="UP000245609">
    <property type="component" value="Unassembled WGS sequence"/>
</dbReference>